<organism evidence="2 3">
    <name type="scientific">Pleurodeles waltl</name>
    <name type="common">Iberian ribbed newt</name>
    <dbReference type="NCBI Taxonomy" id="8319"/>
    <lineage>
        <taxon>Eukaryota</taxon>
        <taxon>Metazoa</taxon>
        <taxon>Chordata</taxon>
        <taxon>Craniata</taxon>
        <taxon>Vertebrata</taxon>
        <taxon>Euteleostomi</taxon>
        <taxon>Amphibia</taxon>
        <taxon>Batrachia</taxon>
        <taxon>Caudata</taxon>
        <taxon>Salamandroidea</taxon>
        <taxon>Salamandridae</taxon>
        <taxon>Pleurodelinae</taxon>
        <taxon>Pleurodeles</taxon>
    </lineage>
</organism>
<protein>
    <submittedName>
        <fullName evidence="2">Uncharacterized protein</fullName>
    </submittedName>
</protein>
<evidence type="ECO:0000256" key="1">
    <source>
        <dbReference type="SAM" id="MobiDB-lite"/>
    </source>
</evidence>
<accession>A0AAV7TT73</accession>
<reference evidence="2" key="1">
    <citation type="journal article" date="2022" name="bioRxiv">
        <title>Sequencing and chromosome-scale assembly of the giantPleurodeles waltlgenome.</title>
        <authorList>
            <person name="Brown T."/>
            <person name="Elewa A."/>
            <person name="Iarovenko S."/>
            <person name="Subramanian E."/>
            <person name="Araus A.J."/>
            <person name="Petzold A."/>
            <person name="Susuki M."/>
            <person name="Suzuki K.-i.T."/>
            <person name="Hayashi T."/>
            <person name="Toyoda A."/>
            <person name="Oliveira C."/>
            <person name="Osipova E."/>
            <person name="Leigh N.D."/>
            <person name="Simon A."/>
            <person name="Yun M.H."/>
        </authorList>
    </citation>
    <scope>NUCLEOTIDE SEQUENCE</scope>
    <source>
        <strain evidence="2">20211129_DDA</strain>
        <tissue evidence="2">Liver</tissue>
    </source>
</reference>
<keyword evidence="3" id="KW-1185">Reference proteome</keyword>
<comment type="caution">
    <text evidence="2">The sequence shown here is derived from an EMBL/GenBank/DDBJ whole genome shotgun (WGS) entry which is preliminary data.</text>
</comment>
<dbReference type="Proteomes" id="UP001066276">
    <property type="component" value="Chromosome 3_2"/>
</dbReference>
<dbReference type="AlphaFoldDB" id="A0AAV7TT73"/>
<gene>
    <name evidence="2" type="ORF">NDU88_004872</name>
</gene>
<proteinExistence type="predicted"/>
<feature type="region of interest" description="Disordered" evidence="1">
    <location>
        <begin position="78"/>
        <end position="156"/>
    </location>
</feature>
<evidence type="ECO:0000313" key="2">
    <source>
        <dbReference type="EMBL" id="KAJ1179638.1"/>
    </source>
</evidence>
<name>A0AAV7TT73_PLEWA</name>
<feature type="region of interest" description="Disordered" evidence="1">
    <location>
        <begin position="1"/>
        <end position="45"/>
    </location>
</feature>
<feature type="compositionally biased region" description="Polar residues" evidence="1">
    <location>
        <begin position="86"/>
        <end position="112"/>
    </location>
</feature>
<dbReference type="EMBL" id="JANPWB010000006">
    <property type="protein sequence ID" value="KAJ1179638.1"/>
    <property type="molecule type" value="Genomic_DNA"/>
</dbReference>
<sequence>MQLISEAPSQPKTPAAEPPDFFLREGGAPLLHSVPTGTARPAPKRARLWPTWAAYQPRHLTPAANTGLWPAGTQTCRAHGPITTADPATQVSCTGGSTQHKDTQPQSLQSSFPGGFGDGNHQSPPPVGSQHQDTHLRTPRGCSQLLPSGRLHFRSS</sequence>
<evidence type="ECO:0000313" key="3">
    <source>
        <dbReference type="Proteomes" id="UP001066276"/>
    </source>
</evidence>